<dbReference type="Pfam" id="PF02585">
    <property type="entry name" value="PIG-L"/>
    <property type="match status" value="1"/>
</dbReference>
<dbReference type="EMBL" id="CP054856">
    <property type="protein sequence ID" value="QVM85730.1"/>
    <property type="molecule type" value="Genomic_DNA"/>
</dbReference>
<dbReference type="PANTHER" id="PTHR12993:SF11">
    <property type="entry name" value="N-ACETYLGLUCOSAMINYL-PHOSPHATIDYLINOSITOL DE-N-ACETYLASE"/>
    <property type="match status" value="1"/>
</dbReference>
<name>A0ABX8EC64_9SPHN</name>
<dbReference type="Proteomes" id="UP000677126">
    <property type="component" value="Chromosome"/>
</dbReference>
<sequence length="348" mass="38547">MHILVVTPFPDTAEVVRRAFEPLPDVALELARDSDAAMHLVATRPYDLVAAEPDRTPGGFALLKYIKYNYRWTATLIVMQSEKPRLLREALRCHVDGLILRPSGPEAFVEEVMLLAREANARRQRQQKRVLAIGAHPDDVEIGCGGALARHFADYDVIRILTLSRGAAGGDTNLRLSEAHDAAAMLGARLRIENLPDTAIEPGGETIAIIQDAIAQMGATHVYTHTIEDTHQDHRAVHTASLVAARAVPNVYCYQSPSSTTRFEPQRYVDITSFIEKKIGLIGAYKSQIDRMVSIQPDVILSSAHYWGRFAGYVLAEPFQVVRERDMVQATYPLRDDALAAQSDIEGN</sequence>
<gene>
    <name evidence="3" type="ORF">HT578_20305</name>
</gene>
<dbReference type="PANTHER" id="PTHR12993">
    <property type="entry name" value="N-ACETYLGLUCOSAMINYL-PHOSPHATIDYLINOSITOL DE-N-ACETYLASE-RELATED"/>
    <property type="match status" value="1"/>
</dbReference>
<evidence type="ECO:0000259" key="2">
    <source>
        <dbReference type="PROSITE" id="PS50110"/>
    </source>
</evidence>
<evidence type="ECO:0000256" key="1">
    <source>
        <dbReference type="PROSITE-ProRule" id="PRU00169"/>
    </source>
</evidence>
<reference evidence="3 4" key="1">
    <citation type="journal article" date="2021" name="Int. J. Syst. Evol. Microbiol.">
        <title>Novosphingobium decolorationis sp. nov., an aniline blue-decolourizing bacterium isolated from East Pacific sediment.</title>
        <authorList>
            <person name="Chen X."/>
            <person name="Dong B."/>
            <person name="Chen T."/>
            <person name="Ren N."/>
            <person name="Wang J."/>
            <person name="Xu Y."/>
            <person name="Yang J."/>
            <person name="Zhu S."/>
            <person name="Chen J."/>
        </authorList>
    </citation>
    <scope>NUCLEOTIDE SEQUENCE [LARGE SCALE GENOMIC DNA]</scope>
    <source>
        <strain evidence="3 4">502str22</strain>
    </source>
</reference>
<organism evidence="3 4">
    <name type="scientific">Novosphingobium decolorationis</name>
    <dbReference type="NCBI Taxonomy" id="2698673"/>
    <lineage>
        <taxon>Bacteria</taxon>
        <taxon>Pseudomonadati</taxon>
        <taxon>Pseudomonadota</taxon>
        <taxon>Alphaproteobacteria</taxon>
        <taxon>Sphingomonadales</taxon>
        <taxon>Sphingomonadaceae</taxon>
        <taxon>Novosphingobium</taxon>
    </lineage>
</organism>
<keyword evidence="4" id="KW-1185">Reference proteome</keyword>
<dbReference type="InterPro" id="IPR001789">
    <property type="entry name" value="Sig_transdc_resp-reg_receiver"/>
</dbReference>
<evidence type="ECO:0000313" key="4">
    <source>
        <dbReference type="Proteomes" id="UP000677126"/>
    </source>
</evidence>
<feature type="domain" description="Response regulatory" evidence="2">
    <location>
        <begin position="2"/>
        <end position="116"/>
    </location>
</feature>
<dbReference type="Gene3D" id="3.40.50.2300">
    <property type="match status" value="1"/>
</dbReference>
<dbReference type="InterPro" id="IPR024078">
    <property type="entry name" value="LmbE-like_dom_sf"/>
</dbReference>
<dbReference type="PROSITE" id="PS50110">
    <property type="entry name" value="RESPONSE_REGULATORY"/>
    <property type="match status" value="1"/>
</dbReference>
<protein>
    <submittedName>
        <fullName evidence="3">PIG-L family deacetylase</fullName>
    </submittedName>
</protein>
<accession>A0ABX8EC64</accession>
<dbReference type="Gene3D" id="3.40.50.10320">
    <property type="entry name" value="LmbE-like"/>
    <property type="match status" value="1"/>
</dbReference>
<comment type="caution">
    <text evidence="1">Lacks conserved residue(s) required for the propagation of feature annotation.</text>
</comment>
<dbReference type="SUPFAM" id="SSF102588">
    <property type="entry name" value="LmbE-like"/>
    <property type="match status" value="1"/>
</dbReference>
<dbReference type="InterPro" id="IPR003737">
    <property type="entry name" value="GlcNAc_PI_deacetylase-related"/>
</dbReference>
<evidence type="ECO:0000313" key="3">
    <source>
        <dbReference type="EMBL" id="QVM85730.1"/>
    </source>
</evidence>
<dbReference type="SUPFAM" id="SSF52172">
    <property type="entry name" value="CheY-like"/>
    <property type="match status" value="1"/>
</dbReference>
<proteinExistence type="predicted"/>
<dbReference type="InterPro" id="IPR011006">
    <property type="entry name" value="CheY-like_superfamily"/>
</dbReference>
<dbReference type="RefSeq" id="WP_213501247.1">
    <property type="nucleotide sequence ID" value="NZ_CP054856.1"/>
</dbReference>